<evidence type="ECO:0000313" key="3">
    <source>
        <dbReference type="Proteomes" id="UP000824223"/>
    </source>
</evidence>
<dbReference type="Pfam" id="PF04474">
    <property type="entry name" value="DUF554"/>
    <property type="match status" value="1"/>
</dbReference>
<dbReference type="EMBL" id="DXAK01000043">
    <property type="protein sequence ID" value="HJA07144.1"/>
    <property type="molecule type" value="Genomic_DNA"/>
</dbReference>
<comment type="caution">
    <text evidence="2">The sequence shown here is derived from an EMBL/GenBank/DDBJ whole genome shotgun (WGS) entry which is preliminary data.</text>
</comment>
<feature type="transmembrane region" description="Helical" evidence="1">
    <location>
        <begin position="221"/>
        <end position="238"/>
    </location>
</feature>
<organism evidence="2 3">
    <name type="scientific">Candidatus Mediterraneibacter pullicola</name>
    <dbReference type="NCBI Taxonomy" id="2838682"/>
    <lineage>
        <taxon>Bacteria</taxon>
        <taxon>Bacillati</taxon>
        <taxon>Bacillota</taxon>
        <taxon>Clostridia</taxon>
        <taxon>Lachnospirales</taxon>
        <taxon>Lachnospiraceae</taxon>
        <taxon>Mediterraneibacter</taxon>
    </lineage>
</organism>
<sequence length="239" mass="25155">MIGLGTMINVAAIIIGGLIGLMCKKISSARYQDTLMQANGVCVLFVGIGGAIQEMMKVSGDSLVSSGTMMIVASFAAGSLIGEWINMEEKMERFGSWLKNKTGNRRENMFVDAFVTASLTVCVGAMAVVGAIHDGITGDYSTLLLKAVLDMLIIFVMTAAMGKGCIFAAIPVGIFQGAITLFARAVQPVMTEQALSNLSLTGSMLIFCVGVNMVWGKKFKVANMLPSIVIAVVCAFAGI</sequence>
<keyword evidence="1" id="KW-0812">Transmembrane</keyword>
<keyword evidence="1" id="KW-0472">Membrane</keyword>
<dbReference type="PANTHER" id="PTHR36111">
    <property type="entry name" value="INNER MEMBRANE PROTEIN-RELATED"/>
    <property type="match status" value="1"/>
</dbReference>
<protein>
    <submittedName>
        <fullName evidence="2">DUF554 domain-containing protein</fullName>
    </submittedName>
</protein>
<evidence type="ECO:0000256" key="1">
    <source>
        <dbReference type="SAM" id="Phobius"/>
    </source>
</evidence>
<accession>A0A9D2HB27</accession>
<feature type="transmembrane region" description="Helical" evidence="1">
    <location>
        <begin position="35"/>
        <end position="52"/>
    </location>
</feature>
<proteinExistence type="predicted"/>
<feature type="transmembrane region" description="Helical" evidence="1">
    <location>
        <begin position="152"/>
        <end position="182"/>
    </location>
</feature>
<dbReference type="PANTHER" id="PTHR36111:SF2">
    <property type="entry name" value="INNER MEMBRANE PROTEIN"/>
    <property type="match status" value="1"/>
</dbReference>
<dbReference type="AlphaFoldDB" id="A0A9D2HB27"/>
<gene>
    <name evidence="2" type="ORF">H9798_08410</name>
</gene>
<feature type="transmembrane region" description="Helical" evidence="1">
    <location>
        <begin position="108"/>
        <end position="132"/>
    </location>
</feature>
<feature type="transmembrane region" description="Helical" evidence="1">
    <location>
        <begin position="6"/>
        <end position="23"/>
    </location>
</feature>
<reference evidence="2" key="1">
    <citation type="journal article" date="2021" name="PeerJ">
        <title>Extensive microbial diversity within the chicken gut microbiome revealed by metagenomics and culture.</title>
        <authorList>
            <person name="Gilroy R."/>
            <person name="Ravi A."/>
            <person name="Getino M."/>
            <person name="Pursley I."/>
            <person name="Horton D.L."/>
            <person name="Alikhan N.F."/>
            <person name="Baker D."/>
            <person name="Gharbi K."/>
            <person name="Hall N."/>
            <person name="Watson M."/>
            <person name="Adriaenssens E.M."/>
            <person name="Foster-Nyarko E."/>
            <person name="Jarju S."/>
            <person name="Secka A."/>
            <person name="Antonio M."/>
            <person name="Oren A."/>
            <person name="Chaudhuri R.R."/>
            <person name="La Ragione R."/>
            <person name="Hildebrand F."/>
            <person name="Pallen M.J."/>
        </authorList>
    </citation>
    <scope>NUCLEOTIDE SEQUENCE</scope>
    <source>
        <strain evidence="2">ChiSjej2B20-11307</strain>
    </source>
</reference>
<feature type="transmembrane region" description="Helical" evidence="1">
    <location>
        <begin position="64"/>
        <end position="87"/>
    </location>
</feature>
<reference evidence="2" key="2">
    <citation type="submission" date="2021-04" db="EMBL/GenBank/DDBJ databases">
        <authorList>
            <person name="Gilroy R."/>
        </authorList>
    </citation>
    <scope>NUCLEOTIDE SEQUENCE</scope>
    <source>
        <strain evidence="2">ChiSjej2B20-11307</strain>
    </source>
</reference>
<evidence type="ECO:0000313" key="2">
    <source>
        <dbReference type="EMBL" id="HJA07144.1"/>
    </source>
</evidence>
<dbReference type="Proteomes" id="UP000824223">
    <property type="component" value="Unassembled WGS sequence"/>
</dbReference>
<feature type="transmembrane region" description="Helical" evidence="1">
    <location>
        <begin position="194"/>
        <end position="215"/>
    </location>
</feature>
<name>A0A9D2HB27_9FIRM</name>
<keyword evidence="1" id="KW-1133">Transmembrane helix</keyword>
<dbReference type="InterPro" id="IPR007563">
    <property type="entry name" value="DUF554"/>
</dbReference>